<dbReference type="KEGG" id="cfu:CFU_2319"/>
<organism evidence="3 4">
    <name type="scientific">Collimonas fungivorans (strain Ter331)</name>
    <dbReference type="NCBI Taxonomy" id="1005048"/>
    <lineage>
        <taxon>Bacteria</taxon>
        <taxon>Pseudomonadati</taxon>
        <taxon>Pseudomonadota</taxon>
        <taxon>Betaproteobacteria</taxon>
        <taxon>Burkholderiales</taxon>
        <taxon>Oxalobacteraceae</taxon>
        <taxon>Collimonas</taxon>
    </lineage>
</organism>
<keyword evidence="4" id="KW-1185">Reference proteome</keyword>
<accession>G0A940</accession>
<evidence type="ECO:0000313" key="3">
    <source>
        <dbReference type="EMBL" id="AEK62146.1"/>
    </source>
</evidence>
<reference evidence="3 4" key="5">
    <citation type="journal article" date="2011" name="ISME J.">
        <title>Dual transcriptional profiling of a bacterial/fungal confrontation: Collimonas fungivorans versus Aspergillus niger.</title>
        <authorList>
            <person name="Mela F."/>
            <person name="Fritsche K."/>
            <person name="de Boer W."/>
            <person name="van Veen J.A."/>
            <person name="de Graaff L.H."/>
            <person name="van den Berg M."/>
            <person name="Leveau J.H."/>
        </authorList>
    </citation>
    <scope>NUCLEOTIDE SEQUENCE [LARGE SCALE GENOMIC DNA]</scope>
    <source>
        <strain evidence="3 4">Ter331</strain>
    </source>
</reference>
<reference evidence="3 4" key="3">
    <citation type="journal article" date="2008" name="FEMS Microbiol. Ecol.">
        <title>Identification and characterization of genes underlying chitinolysis in Collimonas fungivorans Ter331.</title>
        <authorList>
            <person name="Fritsche K."/>
            <person name="de Boer W."/>
            <person name="Gerards S."/>
            <person name="van den Berg M."/>
            <person name="van Veen J.A."/>
            <person name="Leveau J.H."/>
        </authorList>
    </citation>
    <scope>NUCLEOTIDE SEQUENCE [LARGE SCALE GENOMIC DNA]</scope>
    <source>
        <strain evidence="3 4">Ter331</strain>
    </source>
</reference>
<dbReference type="Proteomes" id="UP000008392">
    <property type="component" value="Chromosome"/>
</dbReference>
<proteinExistence type="predicted"/>
<reference evidence="3 4" key="1">
    <citation type="journal article" date="2004" name="Environ. Microbiol.">
        <title>Phylogeny-function analysis of (meta)genomic libraries: screening for expression of ribosomal RNA genes by large-insert library fluorescent in situ hybridization (LIL-FISH).</title>
        <authorList>
            <person name="Leveau J.H."/>
            <person name="Gerards S."/>
            <person name="de Boer W."/>
            <person name="van Veen J.A."/>
        </authorList>
    </citation>
    <scope>NUCLEOTIDE SEQUENCE [LARGE SCALE GENOMIC DNA]</scope>
    <source>
        <strain evidence="3 4">Ter331</strain>
    </source>
</reference>
<feature type="region of interest" description="Disordered" evidence="1">
    <location>
        <begin position="85"/>
        <end position="115"/>
    </location>
</feature>
<feature type="signal peptide" evidence="2">
    <location>
        <begin position="1"/>
        <end position="23"/>
    </location>
</feature>
<reference evidence="4" key="6">
    <citation type="submission" date="2011-05" db="EMBL/GenBank/DDBJ databases">
        <title>Complete sequence of Collimonas fungivorans Ter331.</title>
        <authorList>
            <person name="Leveau J.H."/>
        </authorList>
    </citation>
    <scope>NUCLEOTIDE SEQUENCE [LARGE SCALE GENOMIC DNA]</scope>
    <source>
        <strain evidence="4">Ter331</strain>
    </source>
</reference>
<evidence type="ECO:0000313" key="4">
    <source>
        <dbReference type="Proteomes" id="UP000008392"/>
    </source>
</evidence>
<evidence type="ECO:0000256" key="2">
    <source>
        <dbReference type="SAM" id="SignalP"/>
    </source>
</evidence>
<evidence type="ECO:0000256" key="1">
    <source>
        <dbReference type="SAM" id="MobiDB-lite"/>
    </source>
</evidence>
<dbReference type="AlphaFoldDB" id="G0A940"/>
<protein>
    <submittedName>
        <fullName evidence="3">Uncharacterized protein</fullName>
    </submittedName>
</protein>
<reference evidence="3 4" key="4">
    <citation type="journal article" date="2010" name="Environ. Microbiol.">
        <title>The bacterial genus Collimonas: mycophagy, weathering and other adaptive solutions to life in oligotrophic soil environments.</title>
        <authorList>
            <person name="Leveau J.H."/>
            <person name="Uroz S."/>
            <person name="de Boer W."/>
        </authorList>
    </citation>
    <scope>NUCLEOTIDE SEQUENCE [LARGE SCALE GENOMIC DNA]</scope>
    <source>
        <strain evidence="3 4">Ter331</strain>
    </source>
</reference>
<dbReference type="HOGENOM" id="CLU_2104806_0_0_4"/>
<name>G0A940_COLFT</name>
<feature type="chain" id="PRO_5003396454" evidence="2">
    <location>
        <begin position="24"/>
        <end position="115"/>
    </location>
</feature>
<dbReference type="EMBL" id="CP002745">
    <property type="protein sequence ID" value="AEK62146.1"/>
    <property type="molecule type" value="Genomic_DNA"/>
</dbReference>
<dbReference type="STRING" id="1005048.CFU_2319"/>
<dbReference type="RefSeq" id="WP_014006299.1">
    <property type="nucleotide sequence ID" value="NC_015856.1"/>
</dbReference>
<keyword evidence="2" id="KW-0732">Signal</keyword>
<gene>
    <name evidence="3" type="ordered locus">CFU_2319</name>
</gene>
<sequence>MGKILLVLVLAGLAAAMPNRAVADAGPWIAGSAPFYAPPALYGAELHPPQLFQPPAAMTVAPVWRERNEWEKRRVEQWAEIERHRQEWRESHGSGANGIPIRSDAARGPASSSNF</sequence>
<reference evidence="3 4" key="2">
    <citation type="journal article" date="2006" name="J. Microbiol. Methods">
        <title>Genomic flank-sequencing of plasposon insertion sites for rapid identification of functional genes.</title>
        <authorList>
            <person name="Leveau J.H."/>
            <person name="Gerards S."/>
            <person name="Fritsche K."/>
            <person name="Zondag G."/>
            <person name="van Veen J.A."/>
        </authorList>
    </citation>
    <scope>NUCLEOTIDE SEQUENCE [LARGE SCALE GENOMIC DNA]</scope>
    <source>
        <strain evidence="3 4">Ter331</strain>
    </source>
</reference>